<evidence type="ECO:0000256" key="1">
    <source>
        <dbReference type="ARBA" id="ARBA00022490"/>
    </source>
</evidence>
<evidence type="ECO:0000256" key="2">
    <source>
        <dbReference type="ARBA" id="ARBA00022552"/>
    </source>
</evidence>
<keyword evidence="3 6" id="KW-0489">Methyltransferase</keyword>
<reference evidence="8 9" key="1">
    <citation type="submission" date="2013-11" db="EMBL/GenBank/DDBJ databases">
        <title>Elucidation of the Photorhabdus temperata genome and generation of transposon mutant library to identify motility mutants.</title>
        <authorList>
            <person name="Hurst S.G.IV."/>
            <person name="Micheals B."/>
            <person name="Abebe-Akele F."/>
            <person name="Rowedder H."/>
            <person name="Bullock H."/>
            <person name="Jackobeck R."/>
            <person name="Janicki E."/>
            <person name="Tisa L.S."/>
        </authorList>
    </citation>
    <scope>NUCLEOTIDE SEQUENCE [LARGE SCALE GENOMIC DNA]</scope>
    <source>
        <strain evidence="8 9">NC19</strain>
    </source>
</reference>
<feature type="binding site" evidence="6">
    <location>
        <position position="212"/>
    </location>
    <ligand>
        <name>S-adenosyl-L-methionine</name>
        <dbReference type="ChEBI" id="CHEBI:59789"/>
    </ligand>
</feature>
<accession>W3V9U5</accession>
<feature type="binding site" evidence="6">
    <location>
        <position position="241"/>
    </location>
    <ligand>
        <name>S-adenosyl-L-methionine</name>
        <dbReference type="ChEBI" id="CHEBI:59789"/>
    </ligand>
</feature>
<dbReference type="GO" id="GO:0003723">
    <property type="term" value="F:RNA binding"/>
    <property type="evidence" value="ECO:0007669"/>
    <property type="project" value="InterPro"/>
</dbReference>
<gene>
    <name evidence="6" type="primary">rlmB</name>
    <name evidence="8" type="ORF">PTE_01345</name>
</gene>
<dbReference type="NCBIfam" id="NF008386">
    <property type="entry name" value="PRK11181.1"/>
    <property type="match status" value="1"/>
</dbReference>
<dbReference type="HAMAP" id="MF_01887">
    <property type="entry name" value="23SrRNA_methyltr_B"/>
    <property type="match status" value="1"/>
</dbReference>
<dbReference type="InterPro" id="IPR001537">
    <property type="entry name" value="SpoU_MeTrfase"/>
</dbReference>
<dbReference type="Proteomes" id="UP000018957">
    <property type="component" value="Unassembled WGS sequence"/>
</dbReference>
<feature type="binding site" evidence="6">
    <location>
        <position position="232"/>
    </location>
    <ligand>
        <name>S-adenosyl-L-methionine</name>
        <dbReference type="ChEBI" id="CHEBI:59789"/>
    </ligand>
</feature>
<evidence type="ECO:0000256" key="3">
    <source>
        <dbReference type="ARBA" id="ARBA00022603"/>
    </source>
</evidence>
<comment type="subunit">
    <text evidence="6">Homodimer.</text>
</comment>
<dbReference type="InterPro" id="IPR029028">
    <property type="entry name" value="Alpha/beta_knot_MTases"/>
</dbReference>
<evidence type="ECO:0000259" key="7">
    <source>
        <dbReference type="SMART" id="SM00967"/>
    </source>
</evidence>
<dbReference type="AlphaFoldDB" id="W3V9U5"/>
<evidence type="ECO:0000256" key="6">
    <source>
        <dbReference type="HAMAP-Rule" id="MF_01887"/>
    </source>
</evidence>
<comment type="subcellular location">
    <subcellularLocation>
        <location evidence="6">Cytoplasm</location>
    </subcellularLocation>
</comment>
<dbReference type="FunFam" id="3.40.1280.10:FF:000005">
    <property type="entry name" value="23S rRNA (guanosine-2'-O-)-methyltransferase RlmB"/>
    <property type="match status" value="1"/>
</dbReference>
<comment type="similarity">
    <text evidence="6">Belongs to the class IV-like SAM-binding methyltransferase superfamily. RNA methyltransferase TrmH family. RlmB subfamily.</text>
</comment>
<evidence type="ECO:0000313" key="9">
    <source>
        <dbReference type="Proteomes" id="UP000018957"/>
    </source>
</evidence>
<dbReference type="InterPro" id="IPR004441">
    <property type="entry name" value="rRNA_MeTrfase_TrmH"/>
</dbReference>
<dbReference type="Pfam" id="PF08032">
    <property type="entry name" value="SpoU_sub_bind"/>
    <property type="match status" value="1"/>
</dbReference>
<keyword evidence="9" id="KW-1185">Reference proteome</keyword>
<dbReference type="EMBL" id="AYSJ01000004">
    <property type="protein sequence ID" value="ETS32701.1"/>
    <property type="molecule type" value="Genomic_DNA"/>
</dbReference>
<dbReference type="GO" id="GO:0005829">
    <property type="term" value="C:cytosol"/>
    <property type="evidence" value="ECO:0007669"/>
    <property type="project" value="TreeGrafter"/>
</dbReference>
<dbReference type="Pfam" id="PF00588">
    <property type="entry name" value="SpoU_methylase"/>
    <property type="match status" value="1"/>
</dbReference>
<dbReference type="InterPro" id="IPR013123">
    <property type="entry name" value="SpoU_subst-bd"/>
</dbReference>
<feature type="domain" description="RNA 2-O ribose methyltransferase substrate binding" evidence="7">
    <location>
        <begin position="20"/>
        <end position="96"/>
    </location>
</feature>
<keyword evidence="1 6" id="KW-0963">Cytoplasm</keyword>
<protein>
    <recommendedName>
        <fullName evidence="6">23S rRNA (guanosine-2'-O-)-methyltransferase RlmB</fullName>
        <ecNumber evidence="6">2.1.1.185</ecNumber>
    </recommendedName>
    <alternativeName>
        <fullName evidence="6">23S rRNA (guanosine2251 2'-O)-methyltransferase</fullName>
    </alternativeName>
    <alternativeName>
        <fullName evidence="6">23S rRNA Gm2251 2'-O-methyltransferase</fullName>
    </alternativeName>
</protein>
<dbReference type="CDD" id="cd18103">
    <property type="entry name" value="SpoU-like_RlmB"/>
    <property type="match status" value="1"/>
</dbReference>
<keyword evidence="4 6" id="KW-0808">Transferase</keyword>
<dbReference type="Gene3D" id="3.40.1280.10">
    <property type="match status" value="1"/>
</dbReference>
<comment type="catalytic activity">
    <reaction evidence="6">
        <text>guanosine(2251) in 23S rRNA + S-adenosyl-L-methionine = 2'-O-methylguanosine(2251) in 23S rRNA + S-adenosyl-L-homocysteine + H(+)</text>
        <dbReference type="Rhea" id="RHEA:24140"/>
        <dbReference type="Rhea" id="RHEA-COMP:10239"/>
        <dbReference type="Rhea" id="RHEA-COMP:10241"/>
        <dbReference type="ChEBI" id="CHEBI:15378"/>
        <dbReference type="ChEBI" id="CHEBI:57856"/>
        <dbReference type="ChEBI" id="CHEBI:59789"/>
        <dbReference type="ChEBI" id="CHEBI:74269"/>
        <dbReference type="ChEBI" id="CHEBI:74445"/>
        <dbReference type="EC" id="2.1.1.185"/>
    </reaction>
</comment>
<evidence type="ECO:0000313" key="8">
    <source>
        <dbReference type="EMBL" id="ETS32701.1"/>
    </source>
</evidence>
<evidence type="ECO:0000256" key="5">
    <source>
        <dbReference type="ARBA" id="ARBA00022691"/>
    </source>
</evidence>
<dbReference type="EC" id="2.1.1.185" evidence="6"/>
<keyword evidence="5 6" id="KW-0949">S-adenosyl-L-methionine</keyword>
<dbReference type="PANTHER" id="PTHR46429:SF1">
    <property type="entry name" value="23S RRNA (GUANOSINE-2'-O-)-METHYLTRANSFERASE RLMB"/>
    <property type="match status" value="1"/>
</dbReference>
<comment type="caution">
    <text evidence="8">The sequence shown here is derived from an EMBL/GenBank/DDBJ whole genome shotgun (WGS) entry which is preliminary data.</text>
</comment>
<dbReference type="SUPFAM" id="SSF55315">
    <property type="entry name" value="L30e-like"/>
    <property type="match status" value="1"/>
</dbReference>
<sequence length="261" mass="28604">MGSGMSVLYDSENKKIMSEIIYGIHAVKALLERDPQRFMEVYVLKGREDRRLTPLINELESFGMAIQLANRQWLDNQTEGAVHQGIIAKVKPGRQYQENDLPDLLAQMETPFLLVLDGVTDPHNLGACLRSADAAGVHAVIVPRDRSAQLNATAKKVACGAAESVPLVRVTNLARTLRLLQEHNIWVVGTAGEADHTLHQSKLTGPMALVMGAEGEGMRRLTREHCDELISIPMMGSVSSLNVSVATGICLFEAVRQRSSQ</sequence>
<name>W3V9U5_9GAMM</name>
<dbReference type="NCBIfam" id="TIGR00186">
    <property type="entry name" value="rRNA_methyl_3"/>
    <property type="match status" value="1"/>
</dbReference>
<dbReference type="PATRIC" id="fig|1004151.3.peg.1374"/>
<dbReference type="GO" id="GO:0070039">
    <property type="term" value="F:rRNA (guanosine-2'-O-)-methyltransferase activity"/>
    <property type="evidence" value="ECO:0007669"/>
    <property type="project" value="UniProtKB-UniRule"/>
</dbReference>
<dbReference type="SUPFAM" id="SSF75217">
    <property type="entry name" value="alpha/beta knot"/>
    <property type="match status" value="1"/>
</dbReference>
<dbReference type="InterPro" id="IPR029064">
    <property type="entry name" value="Ribosomal_eL30-like_sf"/>
</dbReference>
<dbReference type="Gene3D" id="3.30.1330.30">
    <property type="match status" value="1"/>
</dbReference>
<dbReference type="FunFam" id="3.30.1330.30:FF:000007">
    <property type="entry name" value="23S rRNA methyltransferase"/>
    <property type="match status" value="1"/>
</dbReference>
<evidence type="ECO:0000256" key="4">
    <source>
        <dbReference type="ARBA" id="ARBA00022679"/>
    </source>
</evidence>
<dbReference type="SMART" id="SM00967">
    <property type="entry name" value="SpoU_sub_bind"/>
    <property type="match status" value="1"/>
</dbReference>
<comment type="function">
    <text evidence="6">Specifically methylates the ribose of guanosine 2251 in 23S rRNA.</text>
</comment>
<dbReference type="PANTHER" id="PTHR46429">
    <property type="entry name" value="23S RRNA (GUANOSINE-2'-O-)-METHYLTRANSFERASE RLMB"/>
    <property type="match status" value="1"/>
</dbReference>
<organism evidence="8 9">
    <name type="scientific">Photorhabdus khanii NC19</name>
    <dbReference type="NCBI Taxonomy" id="1004151"/>
    <lineage>
        <taxon>Bacteria</taxon>
        <taxon>Pseudomonadati</taxon>
        <taxon>Pseudomonadota</taxon>
        <taxon>Gammaproteobacteria</taxon>
        <taxon>Enterobacterales</taxon>
        <taxon>Morganellaceae</taxon>
        <taxon>Photorhabdus</taxon>
    </lineage>
</organism>
<proteinExistence type="inferred from homology"/>
<keyword evidence="2 6" id="KW-0698">rRNA processing</keyword>
<dbReference type="InterPro" id="IPR024915">
    <property type="entry name" value="23S_rRNA_MeTrfase_RlmB"/>
</dbReference>
<dbReference type="InterPro" id="IPR029026">
    <property type="entry name" value="tRNA_m1G_MTases_N"/>
</dbReference>